<evidence type="ECO:0008006" key="3">
    <source>
        <dbReference type="Google" id="ProtNLM"/>
    </source>
</evidence>
<protein>
    <recommendedName>
        <fullName evidence="3">DUF1508 domain-containing protein</fullName>
    </recommendedName>
</protein>
<dbReference type="RefSeq" id="WP_274152320.1">
    <property type="nucleotide sequence ID" value="NZ_CP117812.1"/>
</dbReference>
<dbReference type="Proteomes" id="UP001214250">
    <property type="component" value="Chromosome 2"/>
</dbReference>
<reference evidence="1 2" key="1">
    <citation type="submission" date="2023-02" db="EMBL/GenBank/DDBJ databases">
        <title>Genome sequence of Lentisphaera profundi SAORIC-696.</title>
        <authorList>
            <person name="Kim e."/>
            <person name="Cho J.-C."/>
            <person name="Choi A."/>
            <person name="Kang I."/>
        </authorList>
    </citation>
    <scope>NUCLEOTIDE SEQUENCE [LARGE SCALE GENOMIC DNA]</scope>
    <source>
        <strain evidence="1 2">SAORIC-696</strain>
    </source>
</reference>
<dbReference type="EMBL" id="CP117812">
    <property type="protein sequence ID" value="WDE97746.1"/>
    <property type="molecule type" value="Genomic_DNA"/>
</dbReference>
<name>A0ABY7VU55_9BACT</name>
<keyword evidence="2" id="KW-1185">Reference proteome</keyword>
<sequence>MISGELKSFAIARNDKKWHWAKAVLSSDGKSVVVSSDKVSARFAVRYAYGSNPFAVRYAYGSNPSEAHFYSKDGLSTSPF</sequence>
<accession>A0ABY7VU55</accession>
<organism evidence="1 2">
    <name type="scientific">Lentisphaera profundi</name>
    <dbReference type="NCBI Taxonomy" id="1658616"/>
    <lineage>
        <taxon>Bacteria</taxon>
        <taxon>Pseudomonadati</taxon>
        <taxon>Lentisphaerota</taxon>
        <taxon>Lentisphaeria</taxon>
        <taxon>Lentisphaerales</taxon>
        <taxon>Lentisphaeraceae</taxon>
        <taxon>Lentisphaera</taxon>
    </lineage>
</organism>
<gene>
    <name evidence="1" type="ORF">PQO03_18125</name>
</gene>
<evidence type="ECO:0000313" key="2">
    <source>
        <dbReference type="Proteomes" id="UP001214250"/>
    </source>
</evidence>
<evidence type="ECO:0000313" key="1">
    <source>
        <dbReference type="EMBL" id="WDE97746.1"/>
    </source>
</evidence>
<proteinExistence type="predicted"/>